<reference evidence="18 19" key="1">
    <citation type="submission" date="2018-03" db="EMBL/GenBank/DDBJ databases">
        <authorList>
            <person name="Fogelqvist J."/>
        </authorList>
    </citation>
    <scope>NUCLEOTIDE SEQUENCE [LARGE SCALE GENOMIC DNA]</scope>
</reference>
<geneLocation type="mitochondrion" evidence="18"/>
<dbReference type="InterPro" id="IPR000719">
    <property type="entry name" value="Prot_kinase_dom"/>
</dbReference>
<dbReference type="InterPro" id="IPR050108">
    <property type="entry name" value="CDK"/>
</dbReference>
<dbReference type="InterPro" id="IPR011009">
    <property type="entry name" value="Kinase-like_dom_sf"/>
</dbReference>
<evidence type="ECO:0000256" key="16">
    <source>
        <dbReference type="SAM" id="MobiDB-lite"/>
    </source>
</evidence>
<evidence type="ECO:0000256" key="6">
    <source>
        <dbReference type="ARBA" id="ARBA00022777"/>
    </source>
</evidence>
<dbReference type="GO" id="GO:0005524">
    <property type="term" value="F:ATP binding"/>
    <property type="evidence" value="ECO:0007669"/>
    <property type="project" value="UniProtKB-UniRule"/>
</dbReference>
<dbReference type="Pfam" id="PF00069">
    <property type="entry name" value="Pkinase"/>
    <property type="match status" value="1"/>
</dbReference>
<evidence type="ECO:0000256" key="2">
    <source>
        <dbReference type="ARBA" id="ARBA00012425"/>
    </source>
</evidence>
<dbReference type="PROSITE" id="PS00107">
    <property type="entry name" value="PROTEIN_KINASE_ATP"/>
    <property type="match status" value="1"/>
</dbReference>
<evidence type="ECO:0000259" key="17">
    <source>
        <dbReference type="PROSITE" id="PS50011"/>
    </source>
</evidence>
<comment type="subunit">
    <text evidence="8">May form a complex composed of at least the catalytic subunit CRK2 and a cyclin.</text>
</comment>
<feature type="domain" description="Protein kinase" evidence="17">
    <location>
        <begin position="7"/>
        <end position="293"/>
    </location>
</feature>
<dbReference type="AlphaFoldDB" id="A0A3P3YAR0"/>
<evidence type="ECO:0000256" key="7">
    <source>
        <dbReference type="ARBA" id="ARBA00022840"/>
    </source>
</evidence>
<keyword evidence="7 14" id="KW-0067">ATP-binding</keyword>
<evidence type="ECO:0000256" key="1">
    <source>
        <dbReference type="ARBA" id="ARBA00006485"/>
    </source>
</evidence>
<dbReference type="SMART" id="SM00220">
    <property type="entry name" value="S_TKc"/>
    <property type="match status" value="1"/>
</dbReference>
<dbReference type="FunFam" id="1.10.510.10:FF:000533">
    <property type="entry name" value="cyclin-dependent kinase 10"/>
    <property type="match status" value="1"/>
</dbReference>
<dbReference type="GO" id="GO:0005634">
    <property type="term" value="C:nucleus"/>
    <property type="evidence" value="ECO:0007669"/>
    <property type="project" value="TreeGrafter"/>
</dbReference>
<dbReference type="PROSITE" id="PS50011">
    <property type="entry name" value="PROTEIN_KINASE_DOM"/>
    <property type="match status" value="1"/>
</dbReference>
<keyword evidence="3 15" id="KW-0723">Serine/threonine-protein kinase</keyword>
<dbReference type="GO" id="GO:0007346">
    <property type="term" value="P:regulation of mitotic cell cycle"/>
    <property type="evidence" value="ECO:0007669"/>
    <property type="project" value="TreeGrafter"/>
</dbReference>
<evidence type="ECO:0000256" key="9">
    <source>
        <dbReference type="ARBA" id="ARBA00039612"/>
    </source>
</evidence>
<comment type="catalytic activity">
    <reaction evidence="12">
        <text>L-threonyl-[protein] + ATP = O-phospho-L-threonyl-[protein] + ADP + H(+)</text>
        <dbReference type="Rhea" id="RHEA:46608"/>
        <dbReference type="Rhea" id="RHEA-COMP:11060"/>
        <dbReference type="Rhea" id="RHEA-COMP:11605"/>
        <dbReference type="ChEBI" id="CHEBI:15378"/>
        <dbReference type="ChEBI" id="CHEBI:30013"/>
        <dbReference type="ChEBI" id="CHEBI:30616"/>
        <dbReference type="ChEBI" id="CHEBI:61977"/>
        <dbReference type="ChEBI" id="CHEBI:456216"/>
        <dbReference type="EC" id="2.7.11.22"/>
    </reaction>
</comment>
<evidence type="ECO:0000256" key="10">
    <source>
        <dbReference type="ARBA" id="ARBA00041902"/>
    </source>
</evidence>
<evidence type="ECO:0000256" key="4">
    <source>
        <dbReference type="ARBA" id="ARBA00022679"/>
    </source>
</evidence>
<dbReference type="PROSITE" id="PS00108">
    <property type="entry name" value="PROTEIN_KINASE_ST"/>
    <property type="match status" value="1"/>
</dbReference>
<evidence type="ECO:0000256" key="12">
    <source>
        <dbReference type="ARBA" id="ARBA00047811"/>
    </source>
</evidence>
<protein>
    <recommendedName>
        <fullName evidence="9">Cyclin-dependent kinase 2 homolog</fullName>
        <ecNumber evidence="2">2.7.11.22</ecNumber>
    </recommendedName>
    <alternativeName>
        <fullName evidence="10">Cell division control protein 2 homolog</fullName>
    </alternativeName>
    <alternativeName>
        <fullName evidence="11">cdc2-related kinase 2</fullName>
    </alternativeName>
</protein>
<evidence type="ECO:0000313" key="18">
    <source>
        <dbReference type="EMBL" id="SPQ97244.1"/>
    </source>
</evidence>
<feature type="region of interest" description="Disordered" evidence="16">
    <location>
        <begin position="311"/>
        <end position="334"/>
    </location>
</feature>
<keyword evidence="18" id="KW-0496">Mitochondrion</keyword>
<dbReference type="GO" id="GO:0004693">
    <property type="term" value="F:cyclin-dependent protein serine/threonine kinase activity"/>
    <property type="evidence" value="ECO:0007669"/>
    <property type="project" value="UniProtKB-EC"/>
</dbReference>
<sequence>MVDVSNYQKLSRIGQGTYGTVYRARDKRTDTVVALKKVHLSKFHGKEGFPMTSIREIKLLKGLDHPNIVKLLDIAVGPKTGSVFLIFEYCVRDFGDLLDSVKRPFSEADVKRILIQLLNAVDYLHSKFIIHRDIKLSNILISPDGELKLADFGLARFFEHPLRPYTPKVVTLWYRSPELLLGDAMYHTAVDMWAVGCIFAELLQNRPLFPGKSELDQILLICRMLGAPNGHVWTGFSKLPHANSVHFPNYTSNNLATEFDELSDLGLDLMNGLLTLDPSKRLTAVKALQHDYFREQPLPTPVDKMPIFAPAASHEDRSTQSKHRPAVKRHREHFEDAYRHGPRRRITCMPVQPAG</sequence>
<proteinExistence type="inferred from homology"/>
<evidence type="ECO:0000256" key="8">
    <source>
        <dbReference type="ARBA" id="ARBA00038543"/>
    </source>
</evidence>
<dbReference type="EMBL" id="OVEO01000007">
    <property type="protein sequence ID" value="SPQ97244.1"/>
    <property type="molecule type" value="Genomic_DNA"/>
</dbReference>
<accession>A0A3P3YAR0</accession>
<evidence type="ECO:0000256" key="3">
    <source>
        <dbReference type="ARBA" id="ARBA00022527"/>
    </source>
</evidence>
<comment type="catalytic activity">
    <reaction evidence="13">
        <text>L-seryl-[protein] + ATP = O-phospho-L-seryl-[protein] + ADP + H(+)</text>
        <dbReference type="Rhea" id="RHEA:17989"/>
        <dbReference type="Rhea" id="RHEA-COMP:9863"/>
        <dbReference type="Rhea" id="RHEA-COMP:11604"/>
        <dbReference type="ChEBI" id="CHEBI:15378"/>
        <dbReference type="ChEBI" id="CHEBI:29999"/>
        <dbReference type="ChEBI" id="CHEBI:30616"/>
        <dbReference type="ChEBI" id="CHEBI:83421"/>
        <dbReference type="ChEBI" id="CHEBI:456216"/>
        <dbReference type="EC" id="2.7.11.22"/>
    </reaction>
</comment>
<evidence type="ECO:0000256" key="13">
    <source>
        <dbReference type="ARBA" id="ARBA00048367"/>
    </source>
</evidence>
<dbReference type="InterPro" id="IPR008271">
    <property type="entry name" value="Ser/Thr_kinase_AS"/>
</dbReference>
<dbReference type="Gene3D" id="3.30.200.20">
    <property type="entry name" value="Phosphorylase Kinase, domain 1"/>
    <property type="match status" value="1"/>
</dbReference>
<keyword evidence="4" id="KW-0808">Transferase</keyword>
<evidence type="ECO:0000256" key="5">
    <source>
        <dbReference type="ARBA" id="ARBA00022741"/>
    </source>
</evidence>
<evidence type="ECO:0000256" key="11">
    <source>
        <dbReference type="ARBA" id="ARBA00042858"/>
    </source>
</evidence>
<evidence type="ECO:0000256" key="14">
    <source>
        <dbReference type="PROSITE-ProRule" id="PRU10141"/>
    </source>
</evidence>
<dbReference type="SUPFAM" id="SSF56112">
    <property type="entry name" value="Protein kinase-like (PK-like)"/>
    <property type="match status" value="1"/>
</dbReference>
<keyword evidence="5 14" id="KW-0547">Nucleotide-binding</keyword>
<gene>
    <name evidence="18" type="ORF">PLBR_LOCUS4459</name>
</gene>
<dbReference type="FunFam" id="3.30.200.20:FF:000124">
    <property type="entry name" value="Cyclin-dependent kinase 4"/>
    <property type="match status" value="1"/>
</dbReference>
<dbReference type="Proteomes" id="UP000290189">
    <property type="component" value="Unassembled WGS sequence"/>
</dbReference>
<name>A0A3P3YAR0_PLABS</name>
<keyword evidence="6" id="KW-0418">Kinase</keyword>
<feature type="binding site" evidence="14">
    <location>
        <position position="36"/>
    </location>
    <ligand>
        <name>ATP</name>
        <dbReference type="ChEBI" id="CHEBI:30616"/>
    </ligand>
</feature>
<dbReference type="EC" id="2.7.11.22" evidence="2"/>
<feature type="compositionally biased region" description="Basic residues" evidence="16">
    <location>
        <begin position="320"/>
        <end position="331"/>
    </location>
</feature>
<dbReference type="InterPro" id="IPR017441">
    <property type="entry name" value="Protein_kinase_ATP_BS"/>
</dbReference>
<comment type="similarity">
    <text evidence="1">Belongs to the protein kinase superfamily. CMGC Ser/Thr protein kinase family. CDC2/CDKX subfamily.</text>
</comment>
<dbReference type="Gene3D" id="1.10.510.10">
    <property type="entry name" value="Transferase(Phosphotransferase) domain 1"/>
    <property type="match status" value="1"/>
</dbReference>
<evidence type="ECO:0000313" key="19">
    <source>
        <dbReference type="Proteomes" id="UP000290189"/>
    </source>
</evidence>
<evidence type="ECO:0000256" key="15">
    <source>
        <dbReference type="RuleBase" id="RU000304"/>
    </source>
</evidence>
<organism evidence="18 19">
    <name type="scientific">Plasmodiophora brassicae</name>
    <name type="common">Clubroot disease agent</name>
    <dbReference type="NCBI Taxonomy" id="37360"/>
    <lineage>
        <taxon>Eukaryota</taxon>
        <taxon>Sar</taxon>
        <taxon>Rhizaria</taxon>
        <taxon>Endomyxa</taxon>
        <taxon>Phytomyxea</taxon>
        <taxon>Plasmodiophorida</taxon>
        <taxon>Plasmodiophoridae</taxon>
        <taxon>Plasmodiophora</taxon>
    </lineage>
</organism>
<dbReference type="PANTHER" id="PTHR24056">
    <property type="entry name" value="CELL DIVISION PROTEIN KINASE"/>
    <property type="match status" value="1"/>
</dbReference>
<dbReference type="PANTHER" id="PTHR24056:SF508">
    <property type="entry name" value="CYCLIN-DEPENDENT KINASE 10"/>
    <property type="match status" value="1"/>
</dbReference>